<dbReference type="InterPro" id="IPR001533">
    <property type="entry name" value="Pterin_deHydtase"/>
</dbReference>
<comment type="similarity">
    <text evidence="2 4">Belongs to the pterin-4-alpha-carbinolamine dehydratase family.</text>
</comment>
<dbReference type="PANTHER" id="PTHR12599:SF0">
    <property type="entry name" value="PTERIN-4-ALPHA-CARBINOLAMINE DEHYDRATASE"/>
    <property type="match status" value="1"/>
</dbReference>
<dbReference type="GO" id="GO:0006729">
    <property type="term" value="P:tetrahydrobiopterin biosynthetic process"/>
    <property type="evidence" value="ECO:0007669"/>
    <property type="project" value="InterPro"/>
</dbReference>
<evidence type="ECO:0000313" key="5">
    <source>
        <dbReference type="EMBL" id="KJV61729.1"/>
    </source>
</evidence>
<accession>A0A0F3N4A8</accession>
<dbReference type="Pfam" id="PF01329">
    <property type="entry name" value="Pterin_4a"/>
    <property type="match status" value="1"/>
</dbReference>
<dbReference type="EC" id="4.2.1.96" evidence="4"/>
<dbReference type="PANTHER" id="PTHR12599">
    <property type="entry name" value="PTERIN-4-ALPHA-CARBINOLAMINE DEHYDRATASE"/>
    <property type="match status" value="1"/>
</dbReference>
<dbReference type="GO" id="GO:0008124">
    <property type="term" value="F:4-alpha-hydroxytetrahydrobiopterin dehydratase activity"/>
    <property type="evidence" value="ECO:0007669"/>
    <property type="project" value="UniProtKB-UniRule"/>
</dbReference>
<organism evidence="5 6">
    <name type="scientific">Rickettsia amblyommatis str. Ac/Pa</name>
    <dbReference type="NCBI Taxonomy" id="1359164"/>
    <lineage>
        <taxon>Bacteria</taxon>
        <taxon>Pseudomonadati</taxon>
        <taxon>Pseudomonadota</taxon>
        <taxon>Alphaproteobacteria</taxon>
        <taxon>Rickettsiales</taxon>
        <taxon>Rickettsiaceae</taxon>
        <taxon>Rickettsieae</taxon>
        <taxon>Rickettsia</taxon>
        <taxon>spotted fever group</taxon>
    </lineage>
</organism>
<comment type="caution">
    <text evidence="5">The sequence shown here is derived from an EMBL/GenBank/DDBJ whole genome shotgun (WGS) entry which is preliminary data.</text>
</comment>
<protein>
    <recommendedName>
        <fullName evidence="4">Putative pterin-4-alpha-carbinolamine dehydratase</fullName>
        <shortName evidence="4">PHS</shortName>
        <ecNumber evidence="4">4.2.1.96</ecNumber>
    </recommendedName>
    <alternativeName>
        <fullName evidence="4">4-alpha-hydroxy-tetrahydropterin dehydratase</fullName>
    </alternativeName>
    <alternativeName>
        <fullName evidence="4">Pterin carbinolamine dehydratase</fullName>
        <shortName evidence="4">PCD</shortName>
    </alternativeName>
</protein>
<keyword evidence="6" id="KW-1185">Reference proteome</keyword>
<comment type="catalytic activity">
    <reaction evidence="1 4">
        <text>(4aS,6R)-4a-hydroxy-L-erythro-5,6,7,8-tetrahydrobiopterin = (6R)-L-erythro-6,7-dihydrobiopterin + H2O</text>
        <dbReference type="Rhea" id="RHEA:11920"/>
        <dbReference type="ChEBI" id="CHEBI:15377"/>
        <dbReference type="ChEBI" id="CHEBI:15642"/>
        <dbReference type="ChEBI" id="CHEBI:43120"/>
        <dbReference type="EC" id="4.2.1.96"/>
    </reaction>
</comment>
<dbReference type="EMBL" id="LANR01000001">
    <property type="protein sequence ID" value="KJV61729.1"/>
    <property type="molecule type" value="Genomic_DNA"/>
</dbReference>
<evidence type="ECO:0000256" key="2">
    <source>
        <dbReference type="ARBA" id="ARBA00006472"/>
    </source>
</evidence>
<sequence>MTVLSEKRCIPCEGGVPPLEKKEIDKLKLLAQLQSEWQVNALGPLYKKYKFSNFIKAMEFANKITEIAEQEAHHPDLTISWGACSVEIWTHKIDGLTENDFILAAKIESKI</sequence>
<dbReference type="Gene3D" id="3.30.1360.20">
    <property type="entry name" value="Transcriptional coactivator/pterin dehydratase"/>
    <property type="match status" value="1"/>
</dbReference>
<dbReference type="AlphaFoldDB" id="A0A0F3N4A8"/>
<evidence type="ECO:0000256" key="4">
    <source>
        <dbReference type="HAMAP-Rule" id="MF_00434"/>
    </source>
</evidence>
<evidence type="ECO:0000256" key="1">
    <source>
        <dbReference type="ARBA" id="ARBA00001554"/>
    </source>
</evidence>
<dbReference type="PATRIC" id="fig|1359164.3.peg.734"/>
<evidence type="ECO:0000313" key="6">
    <source>
        <dbReference type="Proteomes" id="UP000033556"/>
    </source>
</evidence>
<dbReference type="HAMAP" id="MF_00434">
    <property type="entry name" value="Pterin_4_alpha"/>
    <property type="match status" value="1"/>
</dbReference>
<gene>
    <name evidence="5" type="ORF">APHACPA_0743</name>
</gene>
<dbReference type="Proteomes" id="UP000033556">
    <property type="component" value="Unassembled WGS sequence"/>
</dbReference>
<dbReference type="SUPFAM" id="SSF55248">
    <property type="entry name" value="PCD-like"/>
    <property type="match status" value="1"/>
</dbReference>
<evidence type="ECO:0000256" key="3">
    <source>
        <dbReference type="ARBA" id="ARBA00023239"/>
    </source>
</evidence>
<name>A0A0F3N4A8_RICAM</name>
<proteinExistence type="inferred from homology"/>
<reference evidence="5 6" key="1">
    <citation type="submission" date="2015-01" db="EMBL/GenBank/DDBJ databases">
        <title>Genome Sequencing of Rickettsiales.</title>
        <authorList>
            <person name="Daugherty S.C."/>
            <person name="Su Q."/>
            <person name="Abolude K."/>
            <person name="Beier-Sexton M."/>
            <person name="Carlyon J.A."/>
            <person name="Carter R."/>
            <person name="Day N.P."/>
            <person name="Dumler S.J."/>
            <person name="Dyachenko V."/>
            <person name="Godinez A."/>
            <person name="Kurtti T.J."/>
            <person name="Lichay M."/>
            <person name="Mullins K.E."/>
            <person name="Ott S."/>
            <person name="Pappas-Brown V."/>
            <person name="Paris D.H."/>
            <person name="Patel P."/>
            <person name="Richards A.L."/>
            <person name="Sadzewicz L."/>
            <person name="Sears K."/>
            <person name="Seidman D."/>
            <person name="Sengamalay N."/>
            <person name="Stenos J."/>
            <person name="Tallon L.J."/>
            <person name="Vincent G."/>
            <person name="Fraser C.M."/>
            <person name="Munderloh U."/>
            <person name="Dunning-Hotopp J.C."/>
        </authorList>
    </citation>
    <scope>NUCLEOTIDE SEQUENCE [LARGE SCALE GENOMIC DNA]</scope>
    <source>
        <strain evidence="5 6">Ac/Pa</strain>
    </source>
</reference>
<dbReference type="InterPro" id="IPR036428">
    <property type="entry name" value="PCD_sf"/>
</dbReference>
<dbReference type="RefSeq" id="WP_014391962.1">
    <property type="nucleotide sequence ID" value="NZ_LANR01000001.1"/>
</dbReference>
<keyword evidence="3 4" id="KW-0456">Lyase</keyword>
<dbReference type="CDD" id="cd00913">
    <property type="entry name" value="PCD_DCoH_subfamily_a"/>
    <property type="match status" value="1"/>
</dbReference>